<proteinExistence type="predicted"/>
<gene>
    <name evidence="1" type="ORF">OHC33_007941</name>
</gene>
<dbReference type="EMBL" id="JAKLMC020000023">
    <property type="protein sequence ID" value="KAK5950870.1"/>
    <property type="molecule type" value="Genomic_DNA"/>
</dbReference>
<protein>
    <submittedName>
        <fullName evidence="1">Uncharacterized protein</fullName>
    </submittedName>
</protein>
<organism evidence="1 2">
    <name type="scientific">Knufia fluminis</name>
    <dbReference type="NCBI Taxonomy" id="191047"/>
    <lineage>
        <taxon>Eukaryota</taxon>
        <taxon>Fungi</taxon>
        <taxon>Dikarya</taxon>
        <taxon>Ascomycota</taxon>
        <taxon>Pezizomycotina</taxon>
        <taxon>Eurotiomycetes</taxon>
        <taxon>Chaetothyriomycetidae</taxon>
        <taxon>Chaetothyriales</taxon>
        <taxon>Trichomeriaceae</taxon>
        <taxon>Knufia</taxon>
    </lineage>
</organism>
<name>A0AAN8I576_9EURO</name>
<accession>A0AAN8I576</accession>
<evidence type="ECO:0000313" key="1">
    <source>
        <dbReference type="EMBL" id="KAK5950870.1"/>
    </source>
</evidence>
<reference evidence="1 2" key="1">
    <citation type="submission" date="2022-12" db="EMBL/GenBank/DDBJ databases">
        <title>Genomic features and morphological characterization of a novel Knufia sp. strain isolated from spacecraft assembly facility.</title>
        <authorList>
            <person name="Teixeira M."/>
            <person name="Chander A.M."/>
            <person name="Stajich J.E."/>
            <person name="Venkateswaran K."/>
        </authorList>
    </citation>
    <scope>NUCLEOTIDE SEQUENCE [LARGE SCALE GENOMIC DNA]</scope>
    <source>
        <strain evidence="1 2">FJI-L2-BK-P2</strain>
    </source>
</reference>
<evidence type="ECO:0000313" key="2">
    <source>
        <dbReference type="Proteomes" id="UP001316803"/>
    </source>
</evidence>
<sequence>MATQNDHQAPFRLLDLPAELQKLVYRKYFEGTKLTITEYDEDSGTTKIEGMPSLSLELVCRAVHDEAKRARTQETSTRVRLSSATFIDYLAEFAEDARYIWVQTHVQTLDIGNIYWDLSRGQVNWDALVARCAQLRRVYMERIIPGHLPGRVTDQYETGHGANNEVEDITKLVMKTMMQQGHWKDNETREWSVLGLGRLAPLLKSKFLDYKNFSQRSVTRSANDYGQSANSSAQYAKLISCMGGLQIKRWIVPNHDLVKSWMREMEDSGTSKSSQSALRPLDLERGSPTSWANWILPILIRSERLTIMSTTSTLGLSNAFASSSPFAGPAAFLAWNWFYAYCVLSSRTFKQYYGIDHNGSPRQDLDKYGAAAVKEGKMTQAQLDQIRRVEAASANSIDGFSLFAASGEFPVRHVKSAPATCLCEDGNTNLIVT</sequence>
<keyword evidence="2" id="KW-1185">Reference proteome</keyword>
<dbReference type="Proteomes" id="UP001316803">
    <property type="component" value="Unassembled WGS sequence"/>
</dbReference>
<dbReference type="InterPro" id="IPR023352">
    <property type="entry name" value="MAPEG-like_dom_sf"/>
</dbReference>
<dbReference type="AlphaFoldDB" id="A0AAN8I576"/>
<comment type="caution">
    <text evidence="1">The sequence shown here is derived from an EMBL/GenBank/DDBJ whole genome shotgun (WGS) entry which is preliminary data.</text>
</comment>
<dbReference type="SUPFAM" id="SSF161084">
    <property type="entry name" value="MAPEG domain-like"/>
    <property type="match status" value="1"/>
</dbReference>